<gene>
    <name evidence="5" type="ORF">Psch_00225</name>
</gene>
<dbReference type="PANTHER" id="PTHR43122:SF2">
    <property type="entry name" value="FERREDOXIN SUBUNIT OF PYRUVATE:FLAVODOXIN OXIDOREDUCTASE"/>
    <property type="match status" value="1"/>
</dbReference>
<dbReference type="GO" id="GO:0051536">
    <property type="term" value="F:iron-sulfur cluster binding"/>
    <property type="evidence" value="ECO:0007669"/>
    <property type="project" value="UniProtKB-KW"/>
</dbReference>
<dbReference type="Gene3D" id="3.30.70.20">
    <property type="match status" value="1"/>
</dbReference>
<accession>A0A4Y7RD72</accession>
<evidence type="ECO:0000313" key="5">
    <source>
        <dbReference type="EMBL" id="TEB06693.1"/>
    </source>
</evidence>
<dbReference type="Pfam" id="PF12838">
    <property type="entry name" value="Fer4_7"/>
    <property type="match status" value="1"/>
</dbReference>
<keyword evidence="1" id="KW-0479">Metal-binding</keyword>
<keyword evidence="6" id="KW-1185">Reference proteome</keyword>
<evidence type="ECO:0000259" key="4">
    <source>
        <dbReference type="PROSITE" id="PS51379"/>
    </source>
</evidence>
<keyword evidence="3" id="KW-0411">Iron-sulfur</keyword>
<dbReference type="PROSITE" id="PS00198">
    <property type="entry name" value="4FE4S_FER_1"/>
    <property type="match status" value="2"/>
</dbReference>
<dbReference type="GO" id="GO:0046872">
    <property type="term" value="F:metal ion binding"/>
    <property type="evidence" value="ECO:0007669"/>
    <property type="project" value="UniProtKB-KW"/>
</dbReference>
<dbReference type="InterPro" id="IPR017900">
    <property type="entry name" value="4Fe4S_Fe_S_CS"/>
</dbReference>
<organism evidence="5 6">
    <name type="scientific">Pelotomaculum schinkii</name>
    <dbReference type="NCBI Taxonomy" id="78350"/>
    <lineage>
        <taxon>Bacteria</taxon>
        <taxon>Bacillati</taxon>
        <taxon>Bacillota</taxon>
        <taxon>Clostridia</taxon>
        <taxon>Eubacteriales</taxon>
        <taxon>Desulfotomaculaceae</taxon>
        <taxon>Pelotomaculum</taxon>
    </lineage>
</organism>
<dbReference type="PROSITE" id="PS51379">
    <property type="entry name" value="4FE4S_FER_2"/>
    <property type="match status" value="2"/>
</dbReference>
<dbReference type="Proteomes" id="UP000298324">
    <property type="component" value="Unassembled WGS sequence"/>
</dbReference>
<proteinExistence type="predicted"/>
<reference evidence="5 6" key="1">
    <citation type="journal article" date="2018" name="Environ. Microbiol.">
        <title>Novel energy conservation strategies and behaviour of Pelotomaculum schinkii driving syntrophic propionate catabolism.</title>
        <authorList>
            <person name="Hidalgo-Ahumada C.A.P."/>
            <person name="Nobu M.K."/>
            <person name="Narihiro T."/>
            <person name="Tamaki H."/>
            <person name="Liu W.T."/>
            <person name="Kamagata Y."/>
            <person name="Stams A.J.M."/>
            <person name="Imachi H."/>
            <person name="Sousa D.Z."/>
        </authorList>
    </citation>
    <scope>NUCLEOTIDE SEQUENCE [LARGE SCALE GENOMIC DNA]</scope>
    <source>
        <strain evidence="5 6">HH</strain>
    </source>
</reference>
<dbReference type="SUPFAM" id="SSF54862">
    <property type="entry name" value="4Fe-4S ferredoxins"/>
    <property type="match status" value="1"/>
</dbReference>
<dbReference type="PANTHER" id="PTHR43122">
    <property type="entry name" value="FERREDOXIN SUBUNIT OF PYRUVATE:FLAVODOXIN OXIDOREDUCTASE-RELATED"/>
    <property type="match status" value="1"/>
</dbReference>
<dbReference type="AlphaFoldDB" id="A0A4Y7RD72"/>
<keyword evidence="2" id="KW-0408">Iron</keyword>
<feature type="domain" description="4Fe-4S ferredoxin-type" evidence="4">
    <location>
        <begin position="2"/>
        <end position="31"/>
    </location>
</feature>
<evidence type="ECO:0000256" key="1">
    <source>
        <dbReference type="ARBA" id="ARBA00022723"/>
    </source>
</evidence>
<evidence type="ECO:0000313" key="6">
    <source>
        <dbReference type="Proteomes" id="UP000298324"/>
    </source>
</evidence>
<sequence length="72" mass="7893">MARVTFREERCKGCQLCLPVCPKGIISMSAQINSMGYHPAGVEEQDKCTGCALCALVCPDMVIEVEREERSA</sequence>
<comment type="caution">
    <text evidence="5">The sequence shown here is derived from an EMBL/GenBank/DDBJ whole genome shotgun (WGS) entry which is preliminary data.</text>
</comment>
<protein>
    <submittedName>
        <fullName evidence="5">2-oxoglutarate-acceptor oxidoreductase subunit OorD</fullName>
    </submittedName>
</protein>
<dbReference type="RefSeq" id="WP_134216854.1">
    <property type="nucleotide sequence ID" value="NZ_QFGA01000001.1"/>
</dbReference>
<dbReference type="EMBL" id="QFGA01000001">
    <property type="protein sequence ID" value="TEB06693.1"/>
    <property type="molecule type" value="Genomic_DNA"/>
</dbReference>
<dbReference type="InterPro" id="IPR017896">
    <property type="entry name" value="4Fe4S_Fe-S-bd"/>
</dbReference>
<name>A0A4Y7RD72_9FIRM</name>
<evidence type="ECO:0000256" key="2">
    <source>
        <dbReference type="ARBA" id="ARBA00023004"/>
    </source>
</evidence>
<feature type="domain" description="4Fe-4S ferredoxin-type" evidence="4">
    <location>
        <begin position="37"/>
        <end position="68"/>
    </location>
</feature>
<dbReference type="Gene3D" id="3.30.70.3270">
    <property type="match status" value="1"/>
</dbReference>
<evidence type="ECO:0000256" key="3">
    <source>
        <dbReference type="ARBA" id="ARBA00023014"/>
    </source>
</evidence>